<dbReference type="InterPro" id="IPR032816">
    <property type="entry name" value="VTT_dom"/>
</dbReference>
<feature type="transmembrane region" description="Helical" evidence="6">
    <location>
        <begin position="71"/>
        <end position="99"/>
    </location>
</feature>
<dbReference type="EMBL" id="JBHSKT010000004">
    <property type="protein sequence ID" value="MFC5270669.1"/>
    <property type="molecule type" value="Genomic_DNA"/>
</dbReference>
<dbReference type="RefSeq" id="WP_378017035.1">
    <property type="nucleotide sequence ID" value="NZ_JBHSKT010000004.1"/>
</dbReference>
<comment type="subcellular location">
    <subcellularLocation>
        <location evidence="1 6">Cell membrane</location>
        <topology evidence="1 6">Multi-pass membrane protein</topology>
    </subcellularLocation>
</comment>
<evidence type="ECO:0000256" key="6">
    <source>
        <dbReference type="RuleBase" id="RU366058"/>
    </source>
</evidence>
<evidence type="ECO:0000313" key="8">
    <source>
        <dbReference type="EMBL" id="MFC5270669.1"/>
    </source>
</evidence>
<feature type="transmembrane region" description="Helical" evidence="6">
    <location>
        <begin position="17"/>
        <end position="36"/>
    </location>
</feature>
<evidence type="ECO:0000256" key="3">
    <source>
        <dbReference type="ARBA" id="ARBA00022692"/>
    </source>
</evidence>
<evidence type="ECO:0000256" key="5">
    <source>
        <dbReference type="ARBA" id="ARBA00023136"/>
    </source>
</evidence>
<keyword evidence="3 6" id="KW-0812">Transmembrane</keyword>
<protein>
    <recommendedName>
        <fullName evidence="6">TVP38/TMEM64 family membrane protein</fullName>
    </recommendedName>
</protein>
<gene>
    <name evidence="8" type="ORF">ACFPIB_08625</name>
</gene>
<dbReference type="Proteomes" id="UP001596161">
    <property type="component" value="Unassembled WGS sequence"/>
</dbReference>
<reference evidence="9" key="1">
    <citation type="journal article" date="2019" name="Int. J. Syst. Evol. Microbiol.">
        <title>The Global Catalogue of Microorganisms (GCM) 10K type strain sequencing project: providing services to taxonomists for standard genome sequencing and annotation.</title>
        <authorList>
            <consortium name="The Broad Institute Genomics Platform"/>
            <consortium name="The Broad Institute Genome Sequencing Center for Infectious Disease"/>
            <person name="Wu L."/>
            <person name="Ma J."/>
        </authorList>
    </citation>
    <scope>NUCLEOTIDE SEQUENCE [LARGE SCALE GENOMIC DNA]</scope>
    <source>
        <strain evidence="9">KACC 12602</strain>
    </source>
</reference>
<comment type="caution">
    <text evidence="8">The sequence shown here is derived from an EMBL/GenBank/DDBJ whole genome shotgun (WGS) entry which is preliminary data.</text>
</comment>
<feature type="transmembrane region" description="Helical" evidence="6">
    <location>
        <begin position="106"/>
        <end position="126"/>
    </location>
</feature>
<keyword evidence="5 6" id="KW-0472">Membrane</keyword>
<dbReference type="Pfam" id="PF09335">
    <property type="entry name" value="VTT_dom"/>
    <property type="match status" value="1"/>
</dbReference>
<feature type="transmembrane region" description="Helical" evidence="6">
    <location>
        <begin position="212"/>
        <end position="229"/>
    </location>
</feature>
<sequence>MEPVRTEHKPKEKSSKLPLYITLVVVGTVFALYFFWPPFANNVREAWNIVSTGDQQKISAWVEQFGYWGPLVIILFMVVQMFMVVVNVLAIIIITILVYGPVWGSLIAFAGIMLASIIGYGVGRWAGSALVHKLLGVKAARKVEVQVDRYGYWAVAIARVIPVISNDAISFVAGSIGLQFWKFMGATTAGVVPLITLIAFIGNDTDNLKTGLIWLSSVGVVAFLIFYFYDKHKQKTSTSQAKKEK</sequence>
<proteinExistence type="inferred from homology"/>
<evidence type="ECO:0000256" key="4">
    <source>
        <dbReference type="ARBA" id="ARBA00022989"/>
    </source>
</evidence>
<feature type="transmembrane region" description="Helical" evidence="6">
    <location>
        <begin position="150"/>
        <end position="173"/>
    </location>
</feature>
<organism evidence="8 9">
    <name type="scientific">Adhaeribacter terreus</name>
    <dbReference type="NCBI Taxonomy" id="529703"/>
    <lineage>
        <taxon>Bacteria</taxon>
        <taxon>Pseudomonadati</taxon>
        <taxon>Bacteroidota</taxon>
        <taxon>Cytophagia</taxon>
        <taxon>Cytophagales</taxon>
        <taxon>Hymenobacteraceae</taxon>
        <taxon>Adhaeribacter</taxon>
    </lineage>
</organism>
<dbReference type="PANTHER" id="PTHR12677:SF59">
    <property type="entry name" value="GOLGI APPARATUS MEMBRANE PROTEIN TVP38-RELATED"/>
    <property type="match status" value="1"/>
</dbReference>
<keyword evidence="2 6" id="KW-1003">Cell membrane</keyword>
<evidence type="ECO:0000256" key="1">
    <source>
        <dbReference type="ARBA" id="ARBA00004651"/>
    </source>
</evidence>
<feature type="domain" description="VTT" evidence="7">
    <location>
        <begin position="90"/>
        <end position="203"/>
    </location>
</feature>
<comment type="similarity">
    <text evidence="6">Belongs to the TVP38/TMEM64 family.</text>
</comment>
<evidence type="ECO:0000259" key="7">
    <source>
        <dbReference type="Pfam" id="PF09335"/>
    </source>
</evidence>
<evidence type="ECO:0000256" key="2">
    <source>
        <dbReference type="ARBA" id="ARBA00022475"/>
    </source>
</evidence>
<keyword evidence="9" id="KW-1185">Reference proteome</keyword>
<dbReference type="InterPro" id="IPR015414">
    <property type="entry name" value="TMEM64"/>
</dbReference>
<dbReference type="PANTHER" id="PTHR12677">
    <property type="entry name" value="GOLGI APPARATUS MEMBRANE PROTEIN TVP38-RELATED"/>
    <property type="match status" value="1"/>
</dbReference>
<feature type="transmembrane region" description="Helical" evidence="6">
    <location>
        <begin position="180"/>
        <end position="200"/>
    </location>
</feature>
<name>A0ABW0E8N3_9BACT</name>
<keyword evidence="4 6" id="KW-1133">Transmembrane helix</keyword>
<evidence type="ECO:0000313" key="9">
    <source>
        <dbReference type="Proteomes" id="UP001596161"/>
    </source>
</evidence>
<accession>A0ABW0E8N3</accession>